<dbReference type="GO" id="GO:0000328">
    <property type="term" value="C:fungal-type vacuole lumen"/>
    <property type="evidence" value="ECO:0007669"/>
    <property type="project" value="EnsemblFungi"/>
</dbReference>
<evidence type="ECO:0000256" key="1">
    <source>
        <dbReference type="ARBA" id="ARBA00001576"/>
    </source>
</evidence>
<keyword evidence="6" id="KW-1133">Transmembrane helix</keyword>
<keyword evidence="10" id="KW-1185">Reference proteome</keyword>
<dbReference type="InterPro" id="IPR005195">
    <property type="entry name" value="Glyco_hydro_65_M"/>
</dbReference>
<dbReference type="GO" id="GO:0016020">
    <property type="term" value="C:membrane"/>
    <property type="evidence" value="ECO:0007669"/>
    <property type="project" value="EnsemblFungi"/>
</dbReference>
<evidence type="ECO:0000259" key="8">
    <source>
        <dbReference type="Pfam" id="PF03636"/>
    </source>
</evidence>
<evidence type="ECO:0000256" key="4">
    <source>
        <dbReference type="ARBA" id="ARBA00022801"/>
    </source>
</evidence>
<comment type="similarity">
    <text evidence="2">Belongs to the glycosyl hydrolase 65 family.</text>
</comment>
<dbReference type="SUPFAM" id="SSF74650">
    <property type="entry name" value="Galactose mutarotase-like"/>
    <property type="match status" value="1"/>
</dbReference>
<keyword evidence="5" id="KW-0325">Glycoprotein</keyword>
<evidence type="ECO:0000313" key="9">
    <source>
        <dbReference type="EMBL" id="EAZ63366.2"/>
    </source>
</evidence>
<evidence type="ECO:0000256" key="6">
    <source>
        <dbReference type="SAM" id="Phobius"/>
    </source>
</evidence>
<accession>A3GFK7</accession>
<sequence length="1083" mass="119981">MVVVSKWRFSDVIHTVCDTIVDTFYRKQAFVKTMVFVNVGLILLLHWYFVSLSQAFPLQLRNHVPGTVTHESVAEERARHLKLVNSPQNKAVYTQLKYAANAFFDVDTNTIGTTHFTPYNQYQRQPYVANGYIGARIPNLGQGFTYDQISDSADATNDDLLNGWPLFNERYSGAFVAGFFDIQKNTTGTNFPELLANGYESVIASVPQWTTLQVSTIKDGVDFSLDPVNSVDMNNVISSYGQNLSLVNGIVTTEYTWLDDIRIKYKILAHRKEINLGLVELSISNMGNTSLTFNVTDVLDASTAQRSQLTGVNSDGKGIYITFSPNELNYINGAIYSTLHVEDGSSIQSSSSTSKVSQYVEVTVNPGRTSRVVKLVGVATTDLDPRNLDSLDKVLAFAKKVSQTYTNADDVVESHLVAWAQTLESTPAITFADDRLLTLASRASLFHLTANTRPDANGVTAAMGVAGLSSDSYAGMVFWDADIWMMSGLLPFIPSHAKSIVNYRMHTHDQAIKNLPEGAKGAVYPWTSGRFGNCTATGPCLDYEYHINVAVAMSAWQLYLSGAADEQFLADVVYPLVNDAAEFFADYVVTYDDTLKQFTTHNLTDPDEYANHVDNGAYTNSGISLVEKWAIQISNHLGKEFPSQYSNIVGNMHLPTSGNSDNITLEYTGMNSSVGIKQADVIMITYPLQNELISEAQALTNMEFYSVKQVNYGPAMTFPIFSIVASHVSTSGCASQSYLQKAVQPFLRGPFAQFSEQNNDDFLTNGGTHPAFPFMTAHGGFLQAVTQGLTGLRFGYVIEDGQIKRALDLDPTALPCLPNGVIFDGIKYNNHSLSFAVNETSFTVKNNGPISEKSDGVVRIRIADRNPSRGIYTINSGEDFSFPLYTPKPSYPTSISECGLASFYNITDGAYGDSPISINDGDNTTQWQAKYNDTTGKILVDFKQFKNVSNGIINWGDKPPKNWKLSQFTGSLVEFKDVEDVLSQVDFGNELYNIYRYEDEDYKLYKQDEVFQVVLSSNVSISAPFILEDYNTIELPKRQNTTEFTIDEELYSQFLLIEIEGIHNTVPIEDDTGGAKLYEVVFF</sequence>
<dbReference type="InterPro" id="IPR037018">
    <property type="entry name" value="GH65_N"/>
</dbReference>
<dbReference type="STRING" id="322104.A3GFK7"/>
<dbReference type="GO" id="GO:0015771">
    <property type="term" value="P:trehalose transport"/>
    <property type="evidence" value="ECO:0007669"/>
    <property type="project" value="EnsemblFungi"/>
</dbReference>
<dbReference type="GO" id="GO:0030246">
    <property type="term" value="F:carbohydrate binding"/>
    <property type="evidence" value="ECO:0007669"/>
    <property type="project" value="InterPro"/>
</dbReference>
<evidence type="ECO:0000256" key="2">
    <source>
        <dbReference type="ARBA" id="ARBA00006768"/>
    </source>
</evidence>
<dbReference type="GeneID" id="4851056"/>
<dbReference type="FunCoup" id="A3GFK7">
    <property type="interactions" value="72"/>
</dbReference>
<dbReference type="InParanoid" id="A3GFK7"/>
<dbReference type="PANTHER" id="PTHR11051:SF8">
    <property type="entry name" value="PROTEIN-GLUCOSYLGALACTOSYLHYDROXYLYSINE GLUCOSIDASE"/>
    <property type="match status" value="1"/>
</dbReference>
<dbReference type="InterPro" id="IPR012341">
    <property type="entry name" value="6hp_glycosidase-like_sf"/>
</dbReference>
<evidence type="ECO:0000256" key="5">
    <source>
        <dbReference type="ARBA" id="ARBA00023180"/>
    </source>
</evidence>
<keyword evidence="6" id="KW-0472">Membrane</keyword>
<organism evidence="9 10">
    <name type="scientific">Scheffersomyces stipitis (strain ATCC 58785 / CBS 6054 / NBRC 10063 / NRRL Y-11545)</name>
    <name type="common">Yeast</name>
    <name type="synonym">Pichia stipitis</name>
    <dbReference type="NCBI Taxonomy" id="322104"/>
    <lineage>
        <taxon>Eukaryota</taxon>
        <taxon>Fungi</taxon>
        <taxon>Dikarya</taxon>
        <taxon>Ascomycota</taxon>
        <taxon>Saccharomycotina</taxon>
        <taxon>Pichiomycetes</taxon>
        <taxon>Debaryomycetaceae</taxon>
        <taxon>Scheffersomyces</taxon>
    </lineage>
</organism>
<dbReference type="GO" id="GO:0015976">
    <property type="term" value="P:carbon utilization"/>
    <property type="evidence" value="ECO:0007669"/>
    <property type="project" value="EnsemblFungi"/>
</dbReference>
<dbReference type="Gene3D" id="2.70.98.40">
    <property type="entry name" value="Glycoside hydrolase, family 65, N-terminal domain"/>
    <property type="match status" value="1"/>
</dbReference>
<dbReference type="InterPro" id="IPR005196">
    <property type="entry name" value="Glyco_hydro_65_N"/>
</dbReference>
<dbReference type="Proteomes" id="UP000002258">
    <property type="component" value="Chromosome 1"/>
</dbReference>
<gene>
    <name evidence="9" type="primary">ATH1</name>
    <name evidence="9" type="ORF">PICST_80169</name>
</gene>
<dbReference type="GO" id="GO:0004555">
    <property type="term" value="F:alpha,alpha-trehalase activity"/>
    <property type="evidence" value="ECO:0007669"/>
    <property type="project" value="UniProtKB-EC"/>
</dbReference>
<dbReference type="InterPro" id="IPR008928">
    <property type="entry name" value="6-hairpin_glycosidase_sf"/>
</dbReference>
<dbReference type="GO" id="GO:0005993">
    <property type="term" value="P:trehalose catabolic process"/>
    <property type="evidence" value="ECO:0007669"/>
    <property type="project" value="EnsemblFungi"/>
</dbReference>
<keyword evidence="6" id="KW-0812">Transmembrane</keyword>
<dbReference type="eggNOG" id="KOG4125">
    <property type="taxonomic scope" value="Eukaryota"/>
</dbReference>
<proteinExistence type="inferred from homology"/>
<evidence type="ECO:0000256" key="3">
    <source>
        <dbReference type="ARBA" id="ARBA00012757"/>
    </source>
</evidence>
<dbReference type="KEGG" id="pic:PICST_80169"/>
<dbReference type="EC" id="3.2.1.28" evidence="3"/>
<dbReference type="AlphaFoldDB" id="A3GFK7"/>
<comment type="caution">
    <text evidence="9">The sequence shown here is derived from an EMBL/GenBank/DDBJ whole genome shotgun (WGS) entry which is preliminary data.</text>
</comment>
<dbReference type="GO" id="GO:0030287">
    <property type="term" value="C:cell wall-bounded periplasmic space"/>
    <property type="evidence" value="ECO:0007669"/>
    <property type="project" value="EnsemblFungi"/>
</dbReference>
<dbReference type="RefSeq" id="XP_001387389.2">
    <property type="nucleotide sequence ID" value="XM_001387352.1"/>
</dbReference>
<feature type="domain" description="Glycoside hydrolase family 65 central catalytic" evidence="7">
    <location>
        <begin position="443"/>
        <end position="640"/>
    </location>
</feature>
<comment type="catalytic activity">
    <reaction evidence="1">
        <text>alpha,alpha-trehalose + H2O = alpha-D-glucose + beta-D-glucose</text>
        <dbReference type="Rhea" id="RHEA:32675"/>
        <dbReference type="ChEBI" id="CHEBI:15377"/>
        <dbReference type="ChEBI" id="CHEBI:15903"/>
        <dbReference type="ChEBI" id="CHEBI:16551"/>
        <dbReference type="ChEBI" id="CHEBI:17925"/>
        <dbReference type="EC" id="3.2.1.28"/>
    </reaction>
</comment>
<dbReference type="Pfam" id="PF03632">
    <property type="entry name" value="Glyco_hydro_65m"/>
    <property type="match status" value="1"/>
</dbReference>
<dbReference type="FunFam" id="1.50.10.10:FF:000032">
    <property type="entry name" value="Vacuolar acid trehalase"/>
    <property type="match status" value="1"/>
</dbReference>
<dbReference type="Pfam" id="PF03636">
    <property type="entry name" value="Glyco_hydro_65N"/>
    <property type="match status" value="1"/>
</dbReference>
<dbReference type="SUPFAM" id="SSF48208">
    <property type="entry name" value="Six-hairpin glycosidases"/>
    <property type="match status" value="1"/>
</dbReference>
<reference evidence="9 10" key="1">
    <citation type="journal article" date="2007" name="Nat. Biotechnol.">
        <title>Genome sequence of the lignocellulose-bioconverting and xylose-fermenting yeast Pichia stipitis.</title>
        <authorList>
            <person name="Jeffries T.W."/>
            <person name="Grigoriev I.V."/>
            <person name="Grimwood J."/>
            <person name="Laplaza J.M."/>
            <person name="Aerts A."/>
            <person name="Salamov A."/>
            <person name="Schmutz J."/>
            <person name="Lindquist E."/>
            <person name="Dehal P."/>
            <person name="Shapiro H."/>
            <person name="Jin Y.S."/>
            <person name="Passoth V."/>
            <person name="Richardson P.M."/>
        </authorList>
    </citation>
    <scope>NUCLEOTIDE SEQUENCE [LARGE SCALE GENOMIC DNA]</scope>
    <source>
        <strain evidence="10">ATCC 58785 / CBS 6054 / NBRC 10063 / NRRL Y-11545</strain>
    </source>
</reference>
<protein>
    <recommendedName>
        <fullName evidence="3">alpha,alpha-trehalase</fullName>
        <ecNumber evidence="3">3.2.1.28</ecNumber>
    </recommendedName>
</protein>
<keyword evidence="4 9" id="KW-0378">Hydrolase</keyword>
<dbReference type="HOGENOM" id="CLU_006285_4_0_1"/>
<dbReference type="EMBL" id="AAVQ01000001">
    <property type="protein sequence ID" value="EAZ63366.2"/>
    <property type="molecule type" value="Genomic_DNA"/>
</dbReference>
<dbReference type="OrthoDB" id="200349at2759"/>
<dbReference type="PANTHER" id="PTHR11051">
    <property type="entry name" value="GLYCOSYL HYDROLASE-RELATED"/>
    <property type="match status" value="1"/>
</dbReference>
<dbReference type="Gene3D" id="1.50.10.10">
    <property type="match status" value="1"/>
</dbReference>
<name>A3GFK7_PICST</name>
<feature type="transmembrane region" description="Helical" evidence="6">
    <location>
        <begin position="29"/>
        <end position="49"/>
    </location>
</feature>
<dbReference type="OMA" id="NHVDAGG"/>
<evidence type="ECO:0000259" key="7">
    <source>
        <dbReference type="Pfam" id="PF03632"/>
    </source>
</evidence>
<dbReference type="InterPro" id="IPR011013">
    <property type="entry name" value="Gal_mutarotase_sf_dom"/>
</dbReference>
<keyword evidence="9" id="KW-0326">Glycosidase</keyword>
<evidence type="ECO:0000313" key="10">
    <source>
        <dbReference type="Proteomes" id="UP000002258"/>
    </source>
</evidence>
<dbReference type="GO" id="GO:0009277">
    <property type="term" value="C:fungal-type cell wall"/>
    <property type="evidence" value="ECO:0007669"/>
    <property type="project" value="EnsemblFungi"/>
</dbReference>
<feature type="domain" description="Glycoside hydrolase family 65 N-terminal" evidence="8">
    <location>
        <begin position="116"/>
        <end position="382"/>
    </location>
</feature>